<evidence type="ECO:0000313" key="4">
    <source>
        <dbReference type="EMBL" id="MBL3678375.1"/>
    </source>
</evidence>
<comment type="caution">
    <text evidence="4">The sequence shown here is derived from an EMBL/GenBank/DDBJ whole genome shotgun (WGS) entry which is preliminary data.</text>
</comment>
<accession>A0ABS1SCV7</accession>
<organism evidence="4 5">
    <name type="scientific">Leucobacter chromiireducens subsp. solipictus</name>
    <dbReference type="NCBI Taxonomy" id="398235"/>
    <lineage>
        <taxon>Bacteria</taxon>
        <taxon>Bacillati</taxon>
        <taxon>Actinomycetota</taxon>
        <taxon>Actinomycetes</taxon>
        <taxon>Micrococcales</taxon>
        <taxon>Microbacteriaceae</taxon>
        <taxon>Leucobacter</taxon>
    </lineage>
</organism>
<keyword evidence="2" id="KW-0812">Transmembrane</keyword>
<dbReference type="Pfam" id="PF13828">
    <property type="entry name" value="DUF4190"/>
    <property type="match status" value="1"/>
</dbReference>
<protein>
    <submittedName>
        <fullName evidence="4">DUF4190 domain-containing protein</fullName>
    </submittedName>
</protein>
<keyword evidence="2" id="KW-0472">Membrane</keyword>
<evidence type="ECO:0000256" key="1">
    <source>
        <dbReference type="SAM" id="MobiDB-lite"/>
    </source>
</evidence>
<gene>
    <name evidence="4" type="ORF">D3230_03525</name>
</gene>
<reference evidence="4 5" key="1">
    <citation type="submission" date="2018-09" db="EMBL/GenBank/DDBJ databases">
        <title>Comparative genomics of Leucobacter spp.</title>
        <authorList>
            <person name="Reis A.C."/>
            <person name="Kolvenbach B.A."/>
            <person name="Corvini P.F.X."/>
            <person name="Nunes O.C."/>
        </authorList>
    </citation>
    <scope>NUCLEOTIDE SEQUENCE [LARGE SCALE GENOMIC DNA]</scope>
    <source>
        <strain evidence="4 5">TAN 31504</strain>
    </source>
</reference>
<dbReference type="Proteomes" id="UP001645859">
    <property type="component" value="Unassembled WGS sequence"/>
</dbReference>
<evidence type="ECO:0000313" key="5">
    <source>
        <dbReference type="Proteomes" id="UP001645859"/>
    </source>
</evidence>
<dbReference type="InterPro" id="IPR025241">
    <property type="entry name" value="DUF4190"/>
</dbReference>
<feature type="transmembrane region" description="Helical" evidence="2">
    <location>
        <begin position="122"/>
        <end position="155"/>
    </location>
</feature>
<evidence type="ECO:0000259" key="3">
    <source>
        <dbReference type="Pfam" id="PF13828"/>
    </source>
</evidence>
<feature type="region of interest" description="Disordered" evidence="1">
    <location>
        <begin position="1"/>
        <end position="45"/>
    </location>
</feature>
<dbReference type="EMBL" id="QYAC01000001">
    <property type="protein sequence ID" value="MBL3678375.1"/>
    <property type="molecule type" value="Genomic_DNA"/>
</dbReference>
<keyword evidence="2" id="KW-1133">Transmembrane helix</keyword>
<keyword evidence="5" id="KW-1185">Reference proteome</keyword>
<sequence length="158" mass="16493">MQFRATPIKPGLVSQQPPPGDASSPQDPQNPETPDAPRYAPPVYAAPVYPAPGAPGAPSWQGQPTPGYPSAPPVYAGRPAVPTNTLAILALISAFIAPFVVPVVLGHLSLNQIRHTREGGRGLAIAALILGYIQVAFWGLLIMFFIWVGVVAAAAPTM</sequence>
<feature type="transmembrane region" description="Helical" evidence="2">
    <location>
        <begin position="86"/>
        <end position="110"/>
    </location>
</feature>
<evidence type="ECO:0000256" key="2">
    <source>
        <dbReference type="SAM" id="Phobius"/>
    </source>
</evidence>
<feature type="compositionally biased region" description="Polar residues" evidence="1">
    <location>
        <begin position="23"/>
        <end position="32"/>
    </location>
</feature>
<proteinExistence type="predicted"/>
<name>A0ABS1SCV7_9MICO</name>
<feature type="domain" description="DUF4190" evidence="3">
    <location>
        <begin position="87"/>
        <end position="141"/>
    </location>
</feature>
<feature type="compositionally biased region" description="Low complexity" evidence="1">
    <location>
        <begin position="36"/>
        <end position="45"/>
    </location>
</feature>